<reference evidence="7 8" key="1">
    <citation type="journal article" date="2004" name="Environ. Microbiol.">
        <title>Phylogeny-function analysis of (meta)genomic libraries: screening for expression of ribosomal RNA genes by large-insert library fluorescent in situ hybridization (LIL-FISH).</title>
        <authorList>
            <person name="Leveau J.H."/>
            <person name="Gerards S."/>
            <person name="de Boer W."/>
            <person name="van Veen J.A."/>
        </authorList>
    </citation>
    <scope>NUCLEOTIDE SEQUENCE [LARGE SCALE GENOMIC DNA]</scope>
    <source>
        <strain evidence="7 8">Ter331</strain>
    </source>
</reference>
<organism evidence="7 8">
    <name type="scientific">Collimonas fungivorans (strain Ter331)</name>
    <dbReference type="NCBI Taxonomy" id="1005048"/>
    <lineage>
        <taxon>Bacteria</taxon>
        <taxon>Pseudomonadati</taxon>
        <taxon>Pseudomonadota</taxon>
        <taxon>Betaproteobacteria</taxon>
        <taxon>Burkholderiales</taxon>
        <taxon>Oxalobacteraceae</taxon>
        <taxon>Collimonas</taxon>
    </lineage>
</organism>
<evidence type="ECO:0000313" key="7">
    <source>
        <dbReference type="EMBL" id="AEK61725.1"/>
    </source>
</evidence>
<keyword evidence="8" id="KW-1185">Reference proteome</keyword>
<dbReference type="GO" id="GO:0016746">
    <property type="term" value="F:acyltransferase activity"/>
    <property type="evidence" value="ECO:0007669"/>
    <property type="project" value="UniProtKB-KW"/>
</dbReference>
<gene>
    <name evidence="7" type="ordered locus">CFU_1893</name>
</gene>
<evidence type="ECO:0000256" key="4">
    <source>
        <dbReference type="ARBA" id="ARBA00022679"/>
    </source>
</evidence>
<evidence type="ECO:0000256" key="6">
    <source>
        <dbReference type="ARBA" id="ARBA00023315"/>
    </source>
</evidence>
<keyword evidence="5" id="KW-0472">Membrane</keyword>
<evidence type="ECO:0000256" key="2">
    <source>
        <dbReference type="ARBA" id="ARBA00022475"/>
    </source>
</evidence>
<dbReference type="KEGG" id="cfu:CFU_1893"/>
<proteinExistence type="predicted"/>
<dbReference type="PANTHER" id="PTHR30606:SF9">
    <property type="entry name" value="LIPID A BIOSYNTHESIS LAUROYLTRANSFERASE"/>
    <property type="match status" value="1"/>
</dbReference>
<dbReference type="Pfam" id="PF03279">
    <property type="entry name" value="Lip_A_acyltrans"/>
    <property type="match status" value="1"/>
</dbReference>
<reference evidence="7 8" key="4">
    <citation type="journal article" date="2010" name="Environ. Microbiol.">
        <title>The bacterial genus Collimonas: mycophagy, weathering and other adaptive solutions to life in oligotrophic soil environments.</title>
        <authorList>
            <person name="Leveau J.H."/>
            <person name="Uroz S."/>
            <person name="de Boer W."/>
        </authorList>
    </citation>
    <scope>NUCLEOTIDE SEQUENCE [LARGE SCALE GENOMIC DNA]</scope>
    <source>
        <strain evidence="7 8">Ter331</strain>
    </source>
</reference>
<dbReference type="PIRSF" id="PIRSF028561">
    <property type="entry name" value="Ac_Trasf"/>
    <property type="match status" value="1"/>
</dbReference>
<dbReference type="PANTHER" id="PTHR30606">
    <property type="entry name" value="LIPID A BIOSYNTHESIS LAUROYL ACYLTRANSFERASE"/>
    <property type="match status" value="1"/>
</dbReference>
<keyword evidence="2" id="KW-1003">Cell membrane</keyword>
<evidence type="ECO:0000256" key="5">
    <source>
        <dbReference type="ARBA" id="ARBA00023136"/>
    </source>
</evidence>
<reference evidence="8" key="6">
    <citation type="submission" date="2011-05" db="EMBL/GenBank/DDBJ databases">
        <title>Complete sequence of Collimonas fungivorans Ter331.</title>
        <authorList>
            <person name="Leveau J.H."/>
        </authorList>
    </citation>
    <scope>NUCLEOTIDE SEQUENCE [LARGE SCALE GENOMIC DNA]</scope>
    <source>
        <strain evidence="8">Ter331</strain>
    </source>
</reference>
<dbReference type="AlphaFoldDB" id="G0AK40"/>
<evidence type="ECO:0000256" key="3">
    <source>
        <dbReference type="ARBA" id="ARBA00022519"/>
    </source>
</evidence>
<keyword evidence="4 7" id="KW-0808">Transferase</keyword>
<name>G0AK40_COLFT</name>
<sequence length="338" mass="38182">MARAAPAGAAPALAAGTTVSDSQRHWAQINEASFVGGMRLLFGIYRIAGRWPFRFALYPVLAWYLLSKPAARRASMEYLQRLCAFDPALARLNRIRPDWRGVFRHFSSFAENILDKMLLWGGLFKTANVVSFGREQMLENIQAQRGGLLVCAHLGNLELCRVLSRQRRQLRITVLVHTRHAQAFNRLLAKLDPDSQLNLMQVSEMTPATAMLLAEKVGRGEFVAIAGDRIPVSPMPRVAQASFLGRTAAFPVGPYVLASLLQCPVYLLFSMTKNGHSECHFELFRESIHLPRKSRDQVLHELAAAYAARLEFFCLKAPLQWFNFYDFWHLSGYKDASR</sequence>
<dbReference type="CDD" id="cd07984">
    <property type="entry name" value="LPLAT_LABLAT-like"/>
    <property type="match status" value="1"/>
</dbReference>
<comment type="subcellular location">
    <subcellularLocation>
        <location evidence="1">Cell inner membrane</location>
    </subcellularLocation>
</comment>
<reference evidence="7 8" key="2">
    <citation type="journal article" date="2006" name="J. Microbiol. Methods">
        <title>Genomic flank-sequencing of plasposon insertion sites for rapid identification of functional genes.</title>
        <authorList>
            <person name="Leveau J.H."/>
            <person name="Gerards S."/>
            <person name="Fritsche K."/>
            <person name="Zondag G."/>
            <person name="van Veen J.A."/>
        </authorList>
    </citation>
    <scope>NUCLEOTIDE SEQUENCE [LARGE SCALE GENOMIC DNA]</scope>
    <source>
        <strain evidence="7 8">Ter331</strain>
    </source>
</reference>
<evidence type="ECO:0000256" key="1">
    <source>
        <dbReference type="ARBA" id="ARBA00004533"/>
    </source>
</evidence>
<keyword evidence="3" id="KW-0997">Cell inner membrane</keyword>
<dbReference type="InterPro" id="IPR004960">
    <property type="entry name" value="LipA_acyltrans"/>
</dbReference>
<dbReference type="EMBL" id="CP002745">
    <property type="protein sequence ID" value="AEK61725.1"/>
    <property type="molecule type" value="Genomic_DNA"/>
</dbReference>
<reference evidence="7 8" key="5">
    <citation type="journal article" date="2011" name="ISME J.">
        <title>Dual transcriptional profiling of a bacterial/fungal confrontation: Collimonas fungivorans versus Aspergillus niger.</title>
        <authorList>
            <person name="Mela F."/>
            <person name="Fritsche K."/>
            <person name="de Boer W."/>
            <person name="van Veen J.A."/>
            <person name="de Graaff L.H."/>
            <person name="van den Berg M."/>
            <person name="Leveau J.H."/>
        </authorList>
    </citation>
    <scope>NUCLEOTIDE SEQUENCE [LARGE SCALE GENOMIC DNA]</scope>
    <source>
        <strain evidence="7 8">Ter331</strain>
    </source>
</reference>
<dbReference type="RefSeq" id="WP_014005879.1">
    <property type="nucleotide sequence ID" value="NC_015856.1"/>
</dbReference>
<dbReference type="HOGENOM" id="CLU_049421_2_1_4"/>
<dbReference type="GO" id="GO:0005886">
    <property type="term" value="C:plasma membrane"/>
    <property type="evidence" value="ECO:0007669"/>
    <property type="project" value="UniProtKB-SubCell"/>
</dbReference>
<evidence type="ECO:0000313" key="8">
    <source>
        <dbReference type="Proteomes" id="UP000008392"/>
    </source>
</evidence>
<dbReference type="STRING" id="1005048.CFU_1893"/>
<protein>
    <submittedName>
        <fullName evidence="7">Lipid A biosynthesis acyltransferase</fullName>
    </submittedName>
</protein>
<reference evidence="7 8" key="3">
    <citation type="journal article" date="2008" name="FEMS Microbiol. Ecol.">
        <title>Identification and characterization of genes underlying chitinolysis in Collimonas fungivorans Ter331.</title>
        <authorList>
            <person name="Fritsche K."/>
            <person name="de Boer W."/>
            <person name="Gerards S."/>
            <person name="van den Berg M."/>
            <person name="van Veen J.A."/>
            <person name="Leveau J.H."/>
        </authorList>
    </citation>
    <scope>NUCLEOTIDE SEQUENCE [LARGE SCALE GENOMIC DNA]</scope>
    <source>
        <strain evidence="7 8">Ter331</strain>
    </source>
</reference>
<dbReference type="eggNOG" id="COG4261">
    <property type="taxonomic scope" value="Bacteria"/>
</dbReference>
<keyword evidence="6 7" id="KW-0012">Acyltransferase</keyword>
<dbReference type="InterPro" id="IPR014548">
    <property type="entry name" value="Ac_Trasf"/>
</dbReference>
<dbReference type="GO" id="GO:0009247">
    <property type="term" value="P:glycolipid biosynthetic process"/>
    <property type="evidence" value="ECO:0007669"/>
    <property type="project" value="UniProtKB-ARBA"/>
</dbReference>
<dbReference type="Proteomes" id="UP000008392">
    <property type="component" value="Chromosome"/>
</dbReference>
<accession>G0AK40</accession>